<sequence length="374" mass="42332">MEMDKPYDARYLRTMEQGSNRMIPKRWSKAIHKLDCPAFDWPVAPFPRYKYPLDQFKAENKQEDQNCLAQVEDNIEDYKKKGIPVAGIIVEPIQSEGGNYEASPEFFQQLQKICKNRGIALIMDEVQTGCGPCGKMWCYEYFNLSSPPDVITFSKKMLTGGYYFSKELKPPQAYRIFNTWMGDPSKLILLGEVIKVIKTRNLLELVNETGKVLKDGLHGIEKEFPHLINSVRGPGTFLAYSCPTTELRDKLNSSSYDVNAVKTQYFSLHGRRRERAALVGTRCYCSGGGLRLTQCGARSRFYALRSERGPYLYGALCIQYRLECYFSPALSAGNIPPPVRAPAAKTSLRVCKAMMRVAGRRSTPLLVFTSTTLV</sequence>
<protein>
    <submittedName>
        <fullName evidence="7">4-aminobutyrate aminotransferase, mitochondrial</fullName>
    </submittedName>
</protein>
<dbReference type="InterPro" id="IPR015422">
    <property type="entry name" value="PyrdxlP-dep_Trfase_small"/>
</dbReference>
<dbReference type="InterPro" id="IPR015424">
    <property type="entry name" value="PyrdxlP-dep_Trfase"/>
</dbReference>
<evidence type="ECO:0000256" key="2">
    <source>
        <dbReference type="ARBA" id="ARBA00008954"/>
    </source>
</evidence>
<evidence type="ECO:0000256" key="4">
    <source>
        <dbReference type="ARBA" id="ARBA00022679"/>
    </source>
</evidence>
<comment type="similarity">
    <text evidence="2 6">Belongs to the class-III pyridoxal-phosphate-dependent aminotransferase family.</text>
</comment>
<keyword evidence="5 6" id="KW-0663">Pyridoxal phosphate</keyword>
<reference evidence="7 8" key="1">
    <citation type="journal article" date="2019" name="Commun. Biol.">
        <title>The bagworm genome reveals a unique fibroin gene that provides high tensile strength.</title>
        <authorList>
            <person name="Kono N."/>
            <person name="Nakamura H."/>
            <person name="Ohtoshi R."/>
            <person name="Tomita M."/>
            <person name="Numata K."/>
            <person name="Arakawa K."/>
        </authorList>
    </citation>
    <scope>NUCLEOTIDE SEQUENCE [LARGE SCALE GENOMIC DNA]</scope>
</reference>
<dbReference type="Pfam" id="PF00202">
    <property type="entry name" value="Aminotran_3"/>
    <property type="match status" value="1"/>
</dbReference>
<dbReference type="GO" id="GO:0009450">
    <property type="term" value="P:gamma-aminobutyric acid catabolic process"/>
    <property type="evidence" value="ECO:0007669"/>
    <property type="project" value="TreeGrafter"/>
</dbReference>
<evidence type="ECO:0000256" key="6">
    <source>
        <dbReference type="RuleBase" id="RU003560"/>
    </source>
</evidence>
<dbReference type="OrthoDB" id="5419315at2759"/>
<proteinExistence type="inferred from homology"/>
<keyword evidence="8" id="KW-1185">Reference proteome</keyword>
<dbReference type="Gene3D" id="3.90.1150.10">
    <property type="entry name" value="Aspartate Aminotransferase, domain 1"/>
    <property type="match status" value="1"/>
</dbReference>
<dbReference type="SUPFAM" id="SSF53383">
    <property type="entry name" value="PLP-dependent transferases"/>
    <property type="match status" value="1"/>
</dbReference>
<dbReference type="InterPro" id="IPR005814">
    <property type="entry name" value="Aminotrans_3"/>
</dbReference>
<evidence type="ECO:0000313" key="7">
    <source>
        <dbReference type="EMBL" id="GBP30672.1"/>
    </source>
</evidence>
<gene>
    <name evidence="7" type="primary">ABAT</name>
    <name evidence="7" type="ORF">EVAR_75893_1</name>
</gene>
<evidence type="ECO:0000256" key="3">
    <source>
        <dbReference type="ARBA" id="ARBA00022576"/>
    </source>
</evidence>
<dbReference type="PANTHER" id="PTHR43206:SF1">
    <property type="entry name" value="4-AMINOBUTYRATE AMINOTRANSFERASE, MITOCHONDRIAL"/>
    <property type="match status" value="1"/>
</dbReference>
<accession>A0A4C1UXG3</accession>
<dbReference type="GO" id="GO:0005739">
    <property type="term" value="C:mitochondrion"/>
    <property type="evidence" value="ECO:0007669"/>
    <property type="project" value="TreeGrafter"/>
</dbReference>
<dbReference type="AlphaFoldDB" id="A0A4C1UXG3"/>
<dbReference type="PANTHER" id="PTHR43206">
    <property type="entry name" value="AMINOTRANSFERASE"/>
    <property type="match status" value="1"/>
</dbReference>
<organism evidence="7 8">
    <name type="scientific">Eumeta variegata</name>
    <name type="common">Bagworm moth</name>
    <name type="synonym">Eumeta japonica</name>
    <dbReference type="NCBI Taxonomy" id="151549"/>
    <lineage>
        <taxon>Eukaryota</taxon>
        <taxon>Metazoa</taxon>
        <taxon>Ecdysozoa</taxon>
        <taxon>Arthropoda</taxon>
        <taxon>Hexapoda</taxon>
        <taxon>Insecta</taxon>
        <taxon>Pterygota</taxon>
        <taxon>Neoptera</taxon>
        <taxon>Endopterygota</taxon>
        <taxon>Lepidoptera</taxon>
        <taxon>Glossata</taxon>
        <taxon>Ditrysia</taxon>
        <taxon>Tineoidea</taxon>
        <taxon>Psychidae</taxon>
        <taxon>Oiketicinae</taxon>
        <taxon>Eumeta</taxon>
    </lineage>
</organism>
<comment type="caution">
    <text evidence="7">The sequence shown here is derived from an EMBL/GenBank/DDBJ whole genome shotgun (WGS) entry which is preliminary data.</text>
</comment>
<dbReference type="EMBL" id="BGZK01000236">
    <property type="protein sequence ID" value="GBP30672.1"/>
    <property type="molecule type" value="Genomic_DNA"/>
</dbReference>
<evidence type="ECO:0000256" key="5">
    <source>
        <dbReference type="ARBA" id="ARBA00022898"/>
    </source>
</evidence>
<keyword evidence="3 7" id="KW-0032">Aminotransferase</keyword>
<dbReference type="GO" id="GO:0030170">
    <property type="term" value="F:pyridoxal phosphate binding"/>
    <property type="evidence" value="ECO:0007669"/>
    <property type="project" value="InterPro"/>
</dbReference>
<keyword evidence="4 7" id="KW-0808">Transferase</keyword>
<dbReference type="GO" id="GO:0008483">
    <property type="term" value="F:transaminase activity"/>
    <property type="evidence" value="ECO:0007669"/>
    <property type="project" value="UniProtKB-KW"/>
</dbReference>
<dbReference type="InterPro" id="IPR015421">
    <property type="entry name" value="PyrdxlP-dep_Trfase_major"/>
</dbReference>
<dbReference type="Proteomes" id="UP000299102">
    <property type="component" value="Unassembled WGS sequence"/>
</dbReference>
<comment type="cofactor">
    <cofactor evidence="1">
        <name>pyridoxal 5'-phosphate</name>
        <dbReference type="ChEBI" id="CHEBI:597326"/>
    </cofactor>
</comment>
<dbReference type="Gene3D" id="3.40.640.10">
    <property type="entry name" value="Type I PLP-dependent aspartate aminotransferase-like (Major domain)"/>
    <property type="match status" value="1"/>
</dbReference>
<dbReference type="STRING" id="151549.A0A4C1UXG3"/>
<name>A0A4C1UXG3_EUMVA</name>
<evidence type="ECO:0000313" key="8">
    <source>
        <dbReference type="Proteomes" id="UP000299102"/>
    </source>
</evidence>
<evidence type="ECO:0000256" key="1">
    <source>
        <dbReference type="ARBA" id="ARBA00001933"/>
    </source>
</evidence>